<dbReference type="InterPro" id="IPR024961">
    <property type="entry name" value="T2SS_GspC_N"/>
</dbReference>
<protein>
    <submittedName>
        <fullName evidence="12">Type II secretion system protein N</fullName>
    </submittedName>
</protein>
<comment type="caution">
    <text evidence="12">The sequence shown here is derived from an EMBL/GenBank/DDBJ whole genome shotgun (WGS) entry which is preliminary data.</text>
</comment>
<dbReference type="RefSeq" id="WP_328821936.1">
    <property type="nucleotide sequence ID" value="NZ_CAJFCI010000077.1"/>
</dbReference>
<evidence type="ECO:0000313" key="12">
    <source>
        <dbReference type="EMBL" id="CAD5109756.1"/>
    </source>
</evidence>
<evidence type="ECO:0000256" key="7">
    <source>
        <dbReference type="ARBA" id="ARBA00022989"/>
    </source>
</evidence>
<dbReference type="EMBL" id="CAJFCI010000077">
    <property type="protein sequence ID" value="CAD5109756.1"/>
    <property type="molecule type" value="Genomic_DNA"/>
</dbReference>
<proteinExistence type="predicted"/>
<feature type="region of interest" description="Disordered" evidence="9">
    <location>
        <begin position="194"/>
        <end position="220"/>
    </location>
</feature>
<keyword evidence="7 10" id="KW-1133">Transmembrane helix</keyword>
<sequence length="220" mass="23943">MANLASQLWLQRHVPILLGALLVIAMSVGLAWQTADWIRLLRTPPAVQGAAPSSALSTPALERLETLFGPARSSSDSAPPSTNLRLTLRGSFVNADPQRSSAIVQRDSGKPKRFAVGEEIDSGVRLHAVYRDRIELDRNGRLETLTFPAPTSRTVNNLDYPAPDSIQDSATDDLSALQEEDAALLRERLEALRQQMEAAGTLPAEENVDETPPEPSTEEN</sequence>
<gene>
    <name evidence="12" type="primary">xcpP</name>
    <name evidence="12" type="ORF">PSEWESI4_04067</name>
</gene>
<comment type="subcellular location">
    <subcellularLocation>
        <location evidence="1">Cell inner membrane</location>
    </subcellularLocation>
</comment>
<dbReference type="Pfam" id="PF11356">
    <property type="entry name" value="T2SSC"/>
    <property type="match status" value="1"/>
</dbReference>
<keyword evidence="4" id="KW-0997">Cell inner membrane</keyword>
<evidence type="ECO:0000256" key="4">
    <source>
        <dbReference type="ARBA" id="ARBA00022519"/>
    </source>
</evidence>
<evidence type="ECO:0000256" key="2">
    <source>
        <dbReference type="ARBA" id="ARBA00022448"/>
    </source>
</evidence>
<evidence type="ECO:0000313" key="13">
    <source>
        <dbReference type="Proteomes" id="UP000583387"/>
    </source>
</evidence>
<keyword evidence="6" id="KW-0653">Protein transport</keyword>
<keyword evidence="5 10" id="KW-0812">Transmembrane</keyword>
<evidence type="ECO:0000256" key="10">
    <source>
        <dbReference type="SAM" id="Phobius"/>
    </source>
</evidence>
<evidence type="ECO:0000256" key="1">
    <source>
        <dbReference type="ARBA" id="ARBA00004533"/>
    </source>
</evidence>
<name>A0A7U7ERL1_9GAMM</name>
<dbReference type="Gene3D" id="2.30.30.830">
    <property type="match status" value="1"/>
</dbReference>
<dbReference type="GO" id="GO:0005886">
    <property type="term" value="C:plasma membrane"/>
    <property type="evidence" value="ECO:0007669"/>
    <property type="project" value="UniProtKB-SubCell"/>
</dbReference>
<accession>A0A7U7ERL1</accession>
<reference evidence="12 13" key="1">
    <citation type="submission" date="2020-08" db="EMBL/GenBank/DDBJ databases">
        <authorList>
            <person name="Criscuolo A."/>
        </authorList>
    </citation>
    <scope>NUCLEOTIDE SEQUENCE [LARGE SCALE GENOMIC DNA]</scope>
    <source>
        <strain evidence="12">CIP111764</strain>
    </source>
</reference>
<feature type="domain" description="Type II secretion system protein GspC N-terminal" evidence="11">
    <location>
        <begin position="27"/>
        <end position="147"/>
    </location>
</feature>
<dbReference type="GO" id="GO:0015031">
    <property type="term" value="P:protein transport"/>
    <property type="evidence" value="ECO:0007669"/>
    <property type="project" value="UniProtKB-KW"/>
</dbReference>
<keyword evidence="3" id="KW-1003">Cell membrane</keyword>
<evidence type="ECO:0000256" key="6">
    <source>
        <dbReference type="ARBA" id="ARBA00022927"/>
    </source>
</evidence>
<evidence type="ECO:0000256" key="8">
    <source>
        <dbReference type="ARBA" id="ARBA00023136"/>
    </source>
</evidence>
<dbReference type="AlphaFoldDB" id="A0A7U7ERL1"/>
<keyword evidence="2" id="KW-0813">Transport</keyword>
<evidence type="ECO:0000256" key="3">
    <source>
        <dbReference type="ARBA" id="ARBA00022475"/>
    </source>
</evidence>
<evidence type="ECO:0000256" key="9">
    <source>
        <dbReference type="SAM" id="MobiDB-lite"/>
    </source>
</evidence>
<keyword evidence="8 10" id="KW-0472">Membrane</keyword>
<feature type="compositionally biased region" description="Acidic residues" evidence="9">
    <location>
        <begin position="206"/>
        <end position="220"/>
    </location>
</feature>
<organism evidence="12 13">
    <name type="scientific">Zestomonas carbonaria</name>
    <dbReference type="NCBI Taxonomy" id="2762745"/>
    <lineage>
        <taxon>Bacteria</taxon>
        <taxon>Pseudomonadati</taxon>
        <taxon>Pseudomonadota</taxon>
        <taxon>Gammaproteobacteria</taxon>
        <taxon>Pseudomonadales</taxon>
        <taxon>Pseudomonadaceae</taxon>
        <taxon>Zestomonas</taxon>
    </lineage>
</organism>
<dbReference type="Proteomes" id="UP000583387">
    <property type="component" value="Unassembled WGS sequence"/>
</dbReference>
<evidence type="ECO:0000256" key="5">
    <source>
        <dbReference type="ARBA" id="ARBA00022692"/>
    </source>
</evidence>
<evidence type="ECO:0000259" key="11">
    <source>
        <dbReference type="Pfam" id="PF11356"/>
    </source>
</evidence>
<feature type="transmembrane region" description="Helical" evidence="10">
    <location>
        <begin position="12"/>
        <end position="32"/>
    </location>
</feature>
<keyword evidence="13" id="KW-1185">Reference proteome</keyword>